<comment type="caution">
    <text evidence="4">The sequence shown here is derived from an EMBL/GenBank/DDBJ whole genome shotgun (WGS) entry which is preliminary data.</text>
</comment>
<evidence type="ECO:0000313" key="3">
    <source>
        <dbReference type="EMBL" id="CAB3397063.1"/>
    </source>
</evidence>
<gene>
    <name evidence="3" type="ORF">CBOVIS_LOCUS531</name>
    <name evidence="4" type="ORF">CBOVIS_LOCUS533</name>
</gene>
<dbReference type="Proteomes" id="UP000494206">
    <property type="component" value="Unassembled WGS sequence"/>
</dbReference>
<dbReference type="InterPro" id="IPR007284">
    <property type="entry name" value="Ground-like_dom"/>
</dbReference>
<dbReference type="EMBL" id="CADEPM010000001">
    <property type="protein sequence ID" value="CAB3397063.1"/>
    <property type="molecule type" value="Genomic_DNA"/>
</dbReference>
<feature type="signal peptide" evidence="1">
    <location>
        <begin position="1"/>
        <end position="18"/>
    </location>
</feature>
<proteinExistence type="predicted"/>
<keyword evidence="1" id="KW-0732">Signal</keyword>
<sequence>MSNYSIIVLFALISFIYACPGLFGGLGGGSSCGCQPPPPPSCGCGGGASSIFGGGRKKRSTENPLCNAEELRETLDFNMHPNQIDSSKSLQSALEQQFQSRFVVVCSKDPFNFATHNSTAFCSIKKNDQYCQAFAF</sequence>
<accession>A0A8S1EAI3</accession>
<feature type="chain" id="PRO_5036273244" description="Ground-like domain-containing protein" evidence="1">
    <location>
        <begin position="19"/>
        <end position="136"/>
    </location>
</feature>
<evidence type="ECO:0000259" key="2">
    <source>
        <dbReference type="Pfam" id="PF04155"/>
    </source>
</evidence>
<evidence type="ECO:0000256" key="1">
    <source>
        <dbReference type="SAM" id="SignalP"/>
    </source>
</evidence>
<evidence type="ECO:0000313" key="5">
    <source>
        <dbReference type="Proteomes" id="UP000494206"/>
    </source>
</evidence>
<organism evidence="4 5">
    <name type="scientific">Caenorhabditis bovis</name>
    <dbReference type="NCBI Taxonomy" id="2654633"/>
    <lineage>
        <taxon>Eukaryota</taxon>
        <taxon>Metazoa</taxon>
        <taxon>Ecdysozoa</taxon>
        <taxon>Nematoda</taxon>
        <taxon>Chromadorea</taxon>
        <taxon>Rhabditida</taxon>
        <taxon>Rhabditina</taxon>
        <taxon>Rhabditomorpha</taxon>
        <taxon>Rhabditoidea</taxon>
        <taxon>Rhabditidae</taxon>
        <taxon>Peloderinae</taxon>
        <taxon>Caenorhabditis</taxon>
    </lineage>
</organism>
<feature type="domain" description="Ground-like" evidence="2">
    <location>
        <begin position="64"/>
        <end position="134"/>
    </location>
</feature>
<name>A0A8S1EAI3_9PELO</name>
<dbReference type="OrthoDB" id="5843663at2759"/>
<dbReference type="Pfam" id="PF04155">
    <property type="entry name" value="Ground-like"/>
    <property type="match status" value="1"/>
</dbReference>
<keyword evidence="5" id="KW-1185">Reference proteome</keyword>
<evidence type="ECO:0000313" key="4">
    <source>
        <dbReference type="EMBL" id="CAB3397065.1"/>
    </source>
</evidence>
<dbReference type="EMBL" id="CADEPM010000001">
    <property type="protein sequence ID" value="CAB3397065.1"/>
    <property type="molecule type" value="Genomic_DNA"/>
</dbReference>
<protein>
    <recommendedName>
        <fullName evidence="2">Ground-like domain-containing protein</fullName>
    </recommendedName>
</protein>
<dbReference type="AlphaFoldDB" id="A0A8S1EAI3"/>
<reference evidence="4 5" key="1">
    <citation type="submission" date="2020-04" db="EMBL/GenBank/DDBJ databases">
        <authorList>
            <person name="Laetsch R D."/>
            <person name="Stevens L."/>
            <person name="Kumar S."/>
            <person name="Blaxter L. M."/>
        </authorList>
    </citation>
    <scope>NUCLEOTIDE SEQUENCE [LARGE SCALE GENOMIC DNA]</scope>
</reference>